<dbReference type="KEGG" id="mbd:MEBOL_007655"/>
<dbReference type="PANTHER" id="PTHR43720">
    <property type="entry name" value="2-AMINOMUCONIC SEMIALDEHYDE DEHYDROGENASE"/>
    <property type="match status" value="1"/>
</dbReference>
<dbReference type="InterPro" id="IPR016160">
    <property type="entry name" value="Ald_DH_CS_CYS"/>
</dbReference>
<dbReference type="PROSITE" id="PS00070">
    <property type="entry name" value="ALDEHYDE_DEHYDR_CYS"/>
    <property type="match status" value="1"/>
</dbReference>
<dbReference type="InterPro" id="IPR016163">
    <property type="entry name" value="Ald_DH_C"/>
</dbReference>
<proteinExistence type="inferred from homology"/>
<dbReference type="PANTHER" id="PTHR43720:SF2">
    <property type="entry name" value="2-AMINOMUCONIC SEMIALDEHYDE DEHYDROGENASE"/>
    <property type="match status" value="1"/>
</dbReference>
<dbReference type="SUPFAM" id="SSF53720">
    <property type="entry name" value="ALDH-like"/>
    <property type="match status" value="1"/>
</dbReference>
<feature type="domain" description="Aldehyde dehydrogenase" evidence="6">
    <location>
        <begin position="27"/>
        <end position="487"/>
    </location>
</feature>
<name>A0A250IQZ2_9BACT</name>
<dbReference type="InterPro" id="IPR029510">
    <property type="entry name" value="Ald_DH_CS_GLU"/>
</dbReference>
<protein>
    <submittedName>
        <fullName evidence="7">2-hydroxymuconic semialdehyde dehydrogenase</fullName>
    </submittedName>
</protein>
<evidence type="ECO:0000259" key="6">
    <source>
        <dbReference type="Pfam" id="PF00171"/>
    </source>
</evidence>
<evidence type="ECO:0000256" key="5">
    <source>
        <dbReference type="RuleBase" id="RU003345"/>
    </source>
</evidence>
<dbReference type="InterPro" id="IPR015590">
    <property type="entry name" value="Aldehyde_DH_dom"/>
</dbReference>
<accession>A0A250IQZ2</accession>
<dbReference type="OrthoDB" id="5288040at2"/>
<dbReference type="FunFam" id="3.40.309.10:FF:000012">
    <property type="entry name" value="Betaine aldehyde dehydrogenase"/>
    <property type="match status" value="1"/>
</dbReference>
<reference evidence="7 8" key="1">
    <citation type="submission" date="2017-06" db="EMBL/GenBank/DDBJ databases">
        <authorList>
            <person name="Kim H.J."/>
            <person name="Triplett B.A."/>
        </authorList>
    </citation>
    <scope>NUCLEOTIDE SEQUENCE [LARGE SCALE GENOMIC DNA]</scope>
    <source>
        <strain evidence="7 8">DSM 14713</strain>
    </source>
</reference>
<dbReference type="InterPro" id="IPR016162">
    <property type="entry name" value="Ald_DH_N"/>
</dbReference>
<dbReference type="GO" id="GO:0016620">
    <property type="term" value="F:oxidoreductase activity, acting on the aldehyde or oxo group of donors, NAD or NADP as acceptor"/>
    <property type="evidence" value="ECO:0007669"/>
    <property type="project" value="InterPro"/>
</dbReference>
<comment type="similarity">
    <text evidence="1 5">Belongs to the aldehyde dehydrogenase family.</text>
</comment>
<dbReference type="PROSITE" id="PS00687">
    <property type="entry name" value="ALDEHYDE_DEHYDR_GLU"/>
    <property type="match status" value="1"/>
</dbReference>
<dbReference type="AlphaFoldDB" id="A0A250IQZ2"/>
<evidence type="ECO:0000256" key="2">
    <source>
        <dbReference type="ARBA" id="ARBA00023002"/>
    </source>
</evidence>
<sequence length="491" mass="52728">MPSFSLDLREPVALFVDGHATPAVAGRHFVNLHPATGLPVNEVALGEDDDVDRAVRAAKRAFKGPWGSWPLARRLLALEAVARGIEANAEAFIAAEVSDTGRPRHMAASFDVPRAVDNFRTFTRLAAHLPAESFLTDTPEGGAVSYSLRVPLGVIGLICPWNLPLALLTWKLAPALAAGNTVVVKPSEESPSSATLLGRIIQEAGIPDGVYNVVHGFGDTGASLVRHPEVAAISFTGESGTGQSIMAAAAPGLKKLSFELGGKNPALIFADADLEQAIATTARSVFLHAGQICLCNERIYVERPVFERVVEGIRAAARALKPGDPFRAETTLSPLISASHRDKVFSYFNRTRREGATVVTGGGIAELDEPWRGGFFVEPTVWTGVPAESRARTDEIFGPVCLIEPFDAEEQALAAANDSQYGLSATVWTSNAARANRLARQLDVGTVWINTWLIRDLRMPFGGTKRSGLGREGGVHSFEFFTELRSIISRF</sequence>
<feature type="active site" evidence="4">
    <location>
        <position position="259"/>
    </location>
</feature>
<keyword evidence="8" id="KW-1185">Reference proteome</keyword>
<evidence type="ECO:0000256" key="1">
    <source>
        <dbReference type="ARBA" id="ARBA00009986"/>
    </source>
</evidence>
<dbReference type="CDD" id="cd07093">
    <property type="entry name" value="ALDH_F8_HMSADH"/>
    <property type="match status" value="1"/>
</dbReference>
<evidence type="ECO:0000313" key="8">
    <source>
        <dbReference type="Proteomes" id="UP000217289"/>
    </source>
</evidence>
<dbReference type="RefSeq" id="WP_095982091.1">
    <property type="nucleotide sequence ID" value="NZ_CP022163.1"/>
</dbReference>
<dbReference type="EMBL" id="CP022163">
    <property type="protein sequence ID" value="ATB34154.1"/>
    <property type="molecule type" value="Genomic_DNA"/>
</dbReference>
<dbReference type="Proteomes" id="UP000217289">
    <property type="component" value="Chromosome"/>
</dbReference>
<evidence type="ECO:0000256" key="3">
    <source>
        <dbReference type="ARBA" id="ARBA00023027"/>
    </source>
</evidence>
<dbReference type="InterPro" id="IPR016161">
    <property type="entry name" value="Ald_DH/histidinol_DH"/>
</dbReference>
<dbReference type="Pfam" id="PF00171">
    <property type="entry name" value="Aldedh"/>
    <property type="match status" value="1"/>
</dbReference>
<keyword evidence="2 5" id="KW-0560">Oxidoreductase</keyword>
<dbReference type="Gene3D" id="3.40.309.10">
    <property type="entry name" value="Aldehyde Dehydrogenase, Chain A, domain 2"/>
    <property type="match status" value="1"/>
</dbReference>
<evidence type="ECO:0000313" key="7">
    <source>
        <dbReference type="EMBL" id="ATB34154.1"/>
    </source>
</evidence>
<evidence type="ECO:0000256" key="4">
    <source>
        <dbReference type="PROSITE-ProRule" id="PRU10007"/>
    </source>
</evidence>
<dbReference type="Gene3D" id="3.40.605.10">
    <property type="entry name" value="Aldehyde Dehydrogenase, Chain A, domain 1"/>
    <property type="match status" value="1"/>
</dbReference>
<keyword evidence="3" id="KW-0520">NAD</keyword>
<dbReference type="FunFam" id="3.40.605.10:FF:000007">
    <property type="entry name" value="NAD/NADP-dependent betaine aldehyde dehydrogenase"/>
    <property type="match status" value="1"/>
</dbReference>
<gene>
    <name evidence="7" type="ORF">MEBOL_007655</name>
</gene>
<organism evidence="7 8">
    <name type="scientific">Melittangium boletus DSM 14713</name>
    <dbReference type="NCBI Taxonomy" id="1294270"/>
    <lineage>
        <taxon>Bacteria</taxon>
        <taxon>Pseudomonadati</taxon>
        <taxon>Myxococcota</taxon>
        <taxon>Myxococcia</taxon>
        <taxon>Myxococcales</taxon>
        <taxon>Cystobacterineae</taxon>
        <taxon>Archangiaceae</taxon>
        <taxon>Melittangium</taxon>
    </lineage>
</organism>